<name>A0A4Q7L4T2_9PSEU</name>
<evidence type="ECO:0000313" key="4">
    <source>
        <dbReference type="Proteomes" id="UP000294257"/>
    </source>
</evidence>
<keyword evidence="4" id="KW-1185">Reference proteome</keyword>
<feature type="domain" description="Endonuclease/exonuclease/phosphatase" evidence="2">
    <location>
        <begin position="120"/>
        <end position="222"/>
    </location>
</feature>
<feature type="region of interest" description="Disordered" evidence="1">
    <location>
        <begin position="140"/>
        <end position="172"/>
    </location>
</feature>
<evidence type="ECO:0000259" key="2">
    <source>
        <dbReference type="Pfam" id="PF03372"/>
    </source>
</evidence>
<dbReference type="InterPro" id="IPR005135">
    <property type="entry name" value="Endo/exonuclease/phosphatase"/>
</dbReference>
<dbReference type="AlphaFoldDB" id="A0A4Q7L4T2"/>
<dbReference type="Pfam" id="PF03372">
    <property type="entry name" value="Exo_endo_phos"/>
    <property type="match status" value="1"/>
</dbReference>
<dbReference type="SUPFAM" id="SSF56219">
    <property type="entry name" value="DNase I-like"/>
    <property type="match status" value="1"/>
</dbReference>
<reference evidence="3 4" key="1">
    <citation type="submission" date="2019-02" db="EMBL/GenBank/DDBJ databases">
        <title>Genomic Encyclopedia of Type Strains, Phase IV (KMG-IV): sequencing the most valuable type-strain genomes for metagenomic binning, comparative biology and taxonomic classification.</title>
        <authorList>
            <person name="Goeker M."/>
        </authorList>
    </citation>
    <scope>NUCLEOTIDE SEQUENCE [LARGE SCALE GENOMIC DNA]</scope>
    <source>
        <strain evidence="3 4">DSM 101727</strain>
    </source>
</reference>
<protein>
    <recommendedName>
        <fullName evidence="2">Endonuclease/exonuclease/phosphatase domain-containing protein</fullName>
    </recommendedName>
</protein>
<accession>A0A4Q7L4T2</accession>
<proteinExistence type="predicted"/>
<dbReference type="GO" id="GO:0003824">
    <property type="term" value="F:catalytic activity"/>
    <property type="evidence" value="ECO:0007669"/>
    <property type="project" value="InterPro"/>
</dbReference>
<feature type="region of interest" description="Disordered" evidence="1">
    <location>
        <begin position="211"/>
        <end position="234"/>
    </location>
</feature>
<evidence type="ECO:0000256" key="1">
    <source>
        <dbReference type="SAM" id="MobiDB-lite"/>
    </source>
</evidence>
<sequence length="234" mass="24729">MRRAQSSLDAGVKGLSSSPSPQPTPESVTLRTTWGGAPASSLRLTPTTTFGNTSGGTECLDAHHQARSALDGALKAFAATVDSDAERLEFSMAVYRKVDADAADSFLAISRNRLDVLTTHLSKPGPHAAEQSAQIDRLRGLAGDPTSGNTVVTGDFNAGSEGNGPSARGIREFGGQGFDVDAGNIHDGKHGTSEYNYRIDHVLPRGVGSSEATRWHRGKSDHDGQEVDVTLPYW</sequence>
<comment type="caution">
    <text evidence="3">The sequence shown here is derived from an EMBL/GenBank/DDBJ whole genome shotgun (WGS) entry which is preliminary data.</text>
</comment>
<evidence type="ECO:0000313" key="3">
    <source>
        <dbReference type="EMBL" id="RZS43232.1"/>
    </source>
</evidence>
<dbReference type="Proteomes" id="UP000294257">
    <property type="component" value="Unassembled WGS sequence"/>
</dbReference>
<dbReference type="Gene3D" id="3.60.10.10">
    <property type="entry name" value="Endonuclease/exonuclease/phosphatase"/>
    <property type="match status" value="1"/>
</dbReference>
<dbReference type="InterPro" id="IPR036691">
    <property type="entry name" value="Endo/exonu/phosph_ase_sf"/>
</dbReference>
<gene>
    <name evidence="3" type="ORF">EV193_102211</name>
</gene>
<dbReference type="EMBL" id="SGWQ01000002">
    <property type="protein sequence ID" value="RZS43232.1"/>
    <property type="molecule type" value="Genomic_DNA"/>
</dbReference>
<feature type="region of interest" description="Disordered" evidence="1">
    <location>
        <begin position="1"/>
        <end position="50"/>
    </location>
</feature>
<organism evidence="3 4">
    <name type="scientific">Herbihabitans rhizosphaerae</name>
    <dbReference type="NCBI Taxonomy" id="1872711"/>
    <lineage>
        <taxon>Bacteria</taxon>
        <taxon>Bacillati</taxon>
        <taxon>Actinomycetota</taxon>
        <taxon>Actinomycetes</taxon>
        <taxon>Pseudonocardiales</taxon>
        <taxon>Pseudonocardiaceae</taxon>
        <taxon>Herbihabitans</taxon>
    </lineage>
</organism>